<evidence type="ECO:0000313" key="3">
    <source>
        <dbReference type="EMBL" id="SET10032.1"/>
    </source>
</evidence>
<dbReference type="InterPro" id="IPR006619">
    <property type="entry name" value="PGRP_domain_met/bac"/>
</dbReference>
<evidence type="ECO:0000313" key="4">
    <source>
        <dbReference type="Proteomes" id="UP000182332"/>
    </source>
</evidence>
<dbReference type="EMBL" id="FOHW01000006">
    <property type="protein sequence ID" value="SET10032.1"/>
    <property type="molecule type" value="Genomic_DNA"/>
</dbReference>
<dbReference type="AlphaFoldDB" id="A0A1I0BUB4"/>
<feature type="domain" description="Peptidoglycan recognition protein family" evidence="2">
    <location>
        <begin position="251"/>
        <end position="396"/>
    </location>
</feature>
<comment type="similarity">
    <text evidence="1">Belongs to the N-acetylmuramoyl-L-alanine amidase 2 family.</text>
</comment>
<dbReference type="PANTHER" id="PTHR11022">
    <property type="entry name" value="PEPTIDOGLYCAN RECOGNITION PROTEIN"/>
    <property type="match status" value="1"/>
</dbReference>
<accession>A0A1I0BUB4</accession>
<dbReference type="CDD" id="cd14744">
    <property type="entry name" value="PAAR_CT_2"/>
    <property type="match status" value="1"/>
</dbReference>
<evidence type="ECO:0000256" key="1">
    <source>
        <dbReference type="ARBA" id="ARBA00007553"/>
    </source>
</evidence>
<evidence type="ECO:0000259" key="2">
    <source>
        <dbReference type="SMART" id="SM00701"/>
    </source>
</evidence>
<dbReference type="InterPro" id="IPR036505">
    <property type="entry name" value="Amidase/PGRP_sf"/>
</dbReference>
<protein>
    <submittedName>
        <fullName evidence="3">N-acetylmuramoyl-L-alanine amidase</fullName>
    </submittedName>
</protein>
<dbReference type="SUPFAM" id="SSF55846">
    <property type="entry name" value="N-acetylmuramoyl-L-alanine amidase-like"/>
    <property type="match status" value="1"/>
</dbReference>
<dbReference type="RefSeq" id="WP_083398736.1">
    <property type="nucleotide sequence ID" value="NZ_FOHW01000006.1"/>
</dbReference>
<dbReference type="Proteomes" id="UP000182332">
    <property type="component" value="Unassembled WGS sequence"/>
</dbReference>
<dbReference type="GO" id="GO:0008270">
    <property type="term" value="F:zinc ion binding"/>
    <property type="evidence" value="ECO:0007669"/>
    <property type="project" value="InterPro"/>
</dbReference>
<organism evidence="3 4">
    <name type="scientific">Pseudomonas graminis</name>
    <dbReference type="NCBI Taxonomy" id="158627"/>
    <lineage>
        <taxon>Bacteria</taxon>
        <taxon>Pseudomonadati</taxon>
        <taxon>Pseudomonadota</taxon>
        <taxon>Gammaproteobacteria</taxon>
        <taxon>Pseudomonadales</taxon>
        <taxon>Pseudomonadaceae</taxon>
        <taxon>Pseudomonas</taxon>
    </lineage>
</organism>
<gene>
    <name evidence="3" type="ORF">SAMN05216197_106137</name>
</gene>
<proteinExistence type="inferred from homology"/>
<reference evidence="3 4" key="1">
    <citation type="submission" date="2016-10" db="EMBL/GenBank/DDBJ databases">
        <authorList>
            <person name="de Groot N.N."/>
        </authorList>
    </citation>
    <scope>NUCLEOTIDE SEQUENCE [LARGE SCALE GENOMIC DNA]</scope>
    <source>
        <strain evidence="3 4">DSM 11363</strain>
    </source>
</reference>
<dbReference type="GO" id="GO:0008745">
    <property type="term" value="F:N-acetylmuramoyl-L-alanine amidase activity"/>
    <property type="evidence" value="ECO:0007669"/>
    <property type="project" value="InterPro"/>
</dbReference>
<dbReference type="InterPro" id="IPR002502">
    <property type="entry name" value="Amidase_domain"/>
</dbReference>
<dbReference type="SMART" id="SM00701">
    <property type="entry name" value="PGRP"/>
    <property type="match status" value="1"/>
</dbReference>
<sequence>MTIFDINGREQGLDGDLTTTGAICHASLVQTSLEDGRMALRLGDKTSSCGVCGQVGEIVEGDDSFTWDGIPTAVHDALVLCACPPGTNRLIASRSERAGASRATPDAAAAPHPIMPTPNTPSSLYPHTTPAPGKIFARAFAIRDSETGQPLANRTFTATVDGQQKSGTTDSNGMARVEGSSADSVVSLHVMFRSPARELNELAGMTTREVTTTTRVETLIHGDTPKPMVITVNDRAATREAIIRKVRELGHGFVERSEWHAQPPKKALVRDWDYTMIALHHAGRSYSCGEGANQMQEALRTHLEEKKFDDIGYHFGIDCSGIVYEGRDIRFKASGVELYNTAVISIVLLNNLTTTEEGGGSTAWGRSVLDAIGFSTTNEIPLQQADATLNLVNALKSVFNITRLGGHKEFPRQKANGKICPGNVGMILVNLIRLKTSLNSPPEA</sequence>
<dbReference type="GO" id="GO:0009253">
    <property type="term" value="P:peptidoglycan catabolic process"/>
    <property type="evidence" value="ECO:0007669"/>
    <property type="project" value="InterPro"/>
</dbReference>
<dbReference type="Pfam" id="PF01510">
    <property type="entry name" value="Amidase_2"/>
    <property type="match status" value="1"/>
</dbReference>
<dbReference type="PANTHER" id="PTHR11022:SF41">
    <property type="entry name" value="PEPTIDOGLYCAN-RECOGNITION PROTEIN LC-RELATED"/>
    <property type="match status" value="1"/>
</dbReference>
<dbReference type="Gene3D" id="3.40.80.10">
    <property type="entry name" value="Peptidoglycan recognition protein-like"/>
    <property type="match status" value="1"/>
</dbReference>
<dbReference type="OrthoDB" id="9085865at2"/>
<name>A0A1I0BUB4_9PSED</name>
<dbReference type="InterPro" id="IPR015510">
    <property type="entry name" value="PGRP"/>
</dbReference>
<dbReference type="CDD" id="cd06583">
    <property type="entry name" value="PGRP"/>
    <property type="match status" value="1"/>
</dbReference>